<proteinExistence type="predicted"/>
<evidence type="ECO:0000256" key="6">
    <source>
        <dbReference type="SAM" id="SignalP"/>
    </source>
</evidence>
<dbReference type="InterPro" id="IPR051607">
    <property type="entry name" value="Metallo-dep_hydrolases"/>
</dbReference>
<evidence type="ECO:0000256" key="2">
    <source>
        <dbReference type="ARBA" id="ARBA00022723"/>
    </source>
</evidence>
<feature type="signal peptide" evidence="6">
    <location>
        <begin position="1"/>
        <end position="19"/>
    </location>
</feature>
<evidence type="ECO:0000259" key="7">
    <source>
        <dbReference type="Pfam" id="PF01979"/>
    </source>
</evidence>
<feature type="region of interest" description="Disordered" evidence="5">
    <location>
        <begin position="302"/>
        <end position="358"/>
    </location>
</feature>
<evidence type="ECO:0000256" key="5">
    <source>
        <dbReference type="SAM" id="MobiDB-lite"/>
    </source>
</evidence>
<keyword evidence="3" id="KW-0378">Hydrolase</keyword>
<keyword evidence="2" id="KW-0479">Metal-binding</keyword>
<dbReference type="VEuPathDB" id="FungiDB:LEMA_P112360.1"/>
<name>E4ZY72_LEPMJ</name>
<dbReference type="GO" id="GO:0005829">
    <property type="term" value="C:cytosol"/>
    <property type="evidence" value="ECO:0007669"/>
    <property type="project" value="TreeGrafter"/>
</dbReference>
<evidence type="ECO:0000256" key="3">
    <source>
        <dbReference type="ARBA" id="ARBA00022801"/>
    </source>
</evidence>
<dbReference type="SUPFAM" id="SSF51338">
    <property type="entry name" value="Composite domain of metallo-dependent hydrolases"/>
    <property type="match status" value="1"/>
</dbReference>
<evidence type="ECO:0000313" key="9">
    <source>
        <dbReference type="Proteomes" id="UP000002668"/>
    </source>
</evidence>
<feature type="domain" description="Amidohydrolase-related" evidence="7">
    <location>
        <begin position="79"/>
        <end position="252"/>
    </location>
</feature>
<dbReference type="PANTHER" id="PTHR11271:SF37">
    <property type="entry name" value="FAMILY PROTEIN, PUTATIVE (AFU_ORTHOLOGUE AFUA_4G00460)-RELATED"/>
    <property type="match status" value="1"/>
</dbReference>
<dbReference type="SUPFAM" id="SSF51556">
    <property type="entry name" value="Metallo-dependent hydrolases"/>
    <property type="match status" value="1"/>
</dbReference>
<keyword evidence="6" id="KW-0732">Signal</keyword>
<dbReference type="OrthoDB" id="194468at2759"/>
<reference evidence="9" key="1">
    <citation type="journal article" date="2011" name="Nat. Commun.">
        <title>Effector diversification within compartments of the Leptosphaeria maculans genome affected by Repeat-Induced Point mutations.</title>
        <authorList>
            <person name="Rouxel T."/>
            <person name="Grandaubert J."/>
            <person name="Hane J.K."/>
            <person name="Hoede C."/>
            <person name="van de Wouw A.P."/>
            <person name="Couloux A."/>
            <person name="Dominguez V."/>
            <person name="Anthouard V."/>
            <person name="Bally P."/>
            <person name="Bourras S."/>
            <person name="Cozijnsen A.J."/>
            <person name="Ciuffetti L.M."/>
            <person name="Degrave A."/>
            <person name="Dilmaghani A."/>
            <person name="Duret L."/>
            <person name="Fudal I."/>
            <person name="Goodwin S.B."/>
            <person name="Gout L."/>
            <person name="Glaser N."/>
            <person name="Linglin J."/>
            <person name="Kema G.H.J."/>
            <person name="Lapalu N."/>
            <person name="Lawrence C.B."/>
            <person name="May K."/>
            <person name="Meyer M."/>
            <person name="Ollivier B."/>
            <person name="Poulain J."/>
            <person name="Schoch C.L."/>
            <person name="Simon A."/>
            <person name="Spatafora J.W."/>
            <person name="Stachowiak A."/>
            <person name="Turgeon B.G."/>
            <person name="Tyler B.M."/>
            <person name="Vincent D."/>
            <person name="Weissenbach J."/>
            <person name="Amselem J."/>
            <person name="Quesneville H."/>
            <person name="Oliver R.P."/>
            <person name="Wincker P."/>
            <person name="Balesdent M.-H."/>
            <person name="Howlett B.J."/>
        </authorList>
    </citation>
    <scope>NUCLEOTIDE SEQUENCE [LARGE SCALE GENOMIC DNA]</scope>
    <source>
        <strain evidence="9">JN3 / isolate v23.1.3 / race Av1-4-5-6-7-8</strain>
    </source>
</reference>
<accession>E4ZY72</accession>
<dbReference type="PROSITE" id="PS51257">
    <property type="entry name" value="PROKAR_LIPOPROTEIN"/>
    <property type="match status" value="1"/>
</dbReference>
<dbReference type="Gene3D" id="2.30.40.10">
    <property type="entry name" value="Urease, subunit C, domain 1"/>
    <property type="match status" value="1"/>
</dbReference>
<dbReference type="InterPro" id="IPR032466">
    <property type="entry name" value="Metal_Hydrolase"/>
</dbReference>
<sequence length="358" mass="38955">MRFSSPVALAFGLACVSNAASILFTDATIIAWNNENSRIEVLHNSSLLIEGDEIKEIYRGTTPDSISNDTETIDATGKIISPGFIDTHHHLWQTAFKTIASNTTLAEYFQRYGEFGPSIQNFSPEDKYLGQLTGSLECINAGTTTVLDHAHGDSDDETSDAIFNATLDSRLRTVHAYAIHELPNNYTLEEQMRKLVALKRDPRLSSNSLVTVGLAFDAFDNSPSDLIQQLWDIVQRENLSAVTTHTLSGPWAIGNTPSLLNTLGWLNTSTPVIFSHASFITPSDFTALRHTNQYISTTPESELHYGHLHPPSTSSPAPAPSPSAARISASSRAAQKPTSSSSTATAPACWAGRTPWPR</sequence>
<dbReference type="GO" id="GO:0046872">
    <property type="term" value="F:metal ion binding"/>
    <property type="evidence" value="ECO:0007669"/>
    <property type="project" value="UniProtKB-KW"/>
</dbReference>
<dbReference type="InterPro" id="IPR011059">
    <property type="entry name" value="Metal-dep_hydrolase_composite"/>
</dbReference>
<dbReference type="Proteomes" id="UP000002668">
    <property type="component" value="Genome"/>
</dbReference>
<dbReference type="GO" id="GO:0019239">
    <property type="term" value="F:deaminase activity"/>
    <property type="evidence" value="ECO:0007669"/>
    <property type="project" value="TreeGrafter"/>
</dbReference>
<gene>
    <name evidence="8" type="ORF">LEMA_P112360.1</name>
</gene>
<dbReference type="Pfam" id="PF01979">
    <property type="entry name" value="Amidohydro_1"/>
    <property type="match status" value="1"/>
</dbReference>
<dbReference type="AlphaFoldDB" id="E4ZY72"/>
<dbReference type="HOGENOM" id="CLU_073099_0_0_1"/>
<dbReference type="OMA" id="EVFDCEN"/>
<evidence type="ECO:0000256" key="4">
    <source>
        <dbReference type="ARBA" id="ARBA00022833"/>
    </source>
</evidence>
<comment type="cofactor">
    <cofactor evidence="1">
        <name>Zn(2+)</name>
        <dbReference type="ChEBI" id="CHEBI:29105"/>
    </cofactor>
</comment>
<keyword evidence="9" id="KW-1185">Reference proteome</keyword>
<protein>
    <recommendedName>
        <fullName evidence="7">Amidohydrolase-related domain-containing protein</fullName>
    </recommendedName>
</protein>
<organism evidence="9">
    <name type="scientific">Leptosphaeria maculans (strain JN3 / isolate v23.1.3 / race Av1-4-5-6-7-8)</name>
    <name type="common">Blackleg fungus</name>
    <name type="synonym">Phoma lingam</name>
    <dbReference type="NCBI Taxonomy" id="985895"/>
    <lineage>
        <taxon>Eukaryota</taxon>
        <taxon>Fungi</taxon>
        <taxon>Dikarya</taxon>
        <taxon>Ascomycota</taxon>
        <taxon>Pezizomycotina</taxon>
        <taxon>Dothideomycetes</taxon>
        <taxon>Pleosporomycetidae</taxon>
        <taxon>Pleosporales</taxon>
        <taxon>Pleosporineae</taxon>
        <taxon>Leptosphaeriaceae</taxon>
        <taxon>Plenodomus</taxon>
        <taxon>Plenodomus lingam/Leptosphaeria maculans species complex</taxon>
    </lineage>
</organism>
<dbReference type="PANTHER" id="PTHR11271">
    <property type="entry name" value="GUANINE DEAMINASE"/>
    <property type="match status" value="1"/>
</dbReference>
<keyword evidence="4" id="KW-0862">Zinc</keyword>
<dbReference type="InParanoid" id="E4ZY72"/>
<feature type="chain" id="PRO_5003194660" description="Amidohydrolase-related domain-containing protein" evidence="6">
    <location>
        <begin position="20"/>
        <end position="358"/>
    </location>
</feature>
<dbReference type="EMBL" id="FP929128">
    <property type="protein sequence ID" value="CBX96317.1"/>
    <property type="molecule type" value="Genomic_DNA"/>
</dbReference>
<dbReference type="Gene3D" id="3.20.20.140">
    <property type="entry name" value="Metal-dependent hydrolases"/>
    <property type="match status" value="1"/>
</dbReference>
<dbReference type="InterPro" id="IPR006680">
    <property type="entry name" value="Amidohydro-rel"/>
</dbReference>
<dbReference type="STRING" id="985895.E4ZY72"/>
<evidence type="ECO:0000313" key="8">
    <source>
        <dbReference type="EMBL" id="CBX96317.1"/>
    </source>
</evidence>
<dbReference type="eggNOG" id="KOG3968">
    <property type="taxonomic scope" value="Eukaryota"/>
</dbReference>
<feature type="compositionally biased region" description="Low complexity" evidence="5">
    <location>
        <begin position="310"/>
        <end position="348"/>
    </location>
</feature>
<evidence type="ECO:0000256" key="1">
    <source>
        <dbReference type="ARBA" id="ARBA00001947"/>
    </source>
</evidence>